<dbReference type="Pfam" id="PF13489">
    <property type="entry name" value="Methyltransf_23"/>
    <property type="match status" value="1"/>
</dbReference>
<proteinExistence type="predicted"/>
<evidence type="ECO:0000256" key="2">
    <source>
        <dbReference type="ARBA" id="ARBA00022679"/>
    </source>
</evidence>
<protein>
    <submittedName>
        <fullName evidence="3">Methyltransferase domain-containing protein</fullName>
    </submittedName>
</protein>
<dbReference type="PANTHER" id="PTHR13090:SF1">
    <property type="entry name" value="ARGININE-HYDROXYLASE NDUFAF5, MITOCHONDRIAL"/>
    <property type="match status" value="1"/>
</dbReference>
<name>A0ABV7V2V4_9SPHN</name>
<evidence type="ECO:0000256" key="1">
    <source>
        <dbReference type="ARBA" id="ARBA00022603"/>
    </source>
</evidence>
<reference evidence="4" key="1">
    <citation type="journal article" date="2019" name="Int. J. Syst. Evol. Microbiol.">
        <title>The Global Catalogue of Microorganisms (GCM) 10K type strain sequencing project: providing services to taxonomists for standard genome sequencing and annotation.</title>
        <authorList>
            <consortium name="The Broad Institute Genomics Platform"/>
            <consortium name="The Broad Institute Genome Sequencing Center for Infectious Disease"/>
            <person name="Wu L."/>
            <person name="Ma J."/>
        </authorList>
    </citation>
    <scope>NUCLEOTIDE SEQUENCE [LARGE SCALE GENOMIC DNA]</scope>
    <source>
        <strain evidence="4">KCTC 42224</strain>
    </source>
</reference>
<dbReference type="Gene3D" id="3.40.50.150">
    <property type="entry name" value="Vaccinia Virus protein VP39"/>
    <property type="match status" value="1"/>
</dbReference>
<dbReference type="GO" id="GO:0008168">
    <property type="term" value="F:methyltransferase activity"/>
    <property type="evidence" value="ECO:0007669"/>
    <property type="project" value="UniProtKB-KW"/>
</dbReference>
<dbReference type="SUPFAM" id="SSF53335">
    <property type="entry name" value="S-adenosyl-L-methionine-dependent methyltransferases"/>
    <property type="match status" value="1"/>
</dbReference>
<comment type="caution">
    <text evidence="3">The sequence shown here is derived from an EMBL/GenBank/DDBJ whole genome shotgun (WGS) entry which is preliminary data.</text>
</comment>
<keyword evidence="2" id="KW-0808">Transferase</keyword>
<keyword evidence="4" id="KW-1185">Reference proteome</keyword>
<dbReference type="PANTHER" id="PTHR13090">
    <property type="entry name" value="ARGININE-HYDROXYLASE NDUFAF5, MITOCHONDRIAL"/>
    <property type="match status" value="1"/>
</dbReference>
<dbReference type="Proteomes" id="UP001595683">
    <property type="component" value="Unassembled WGS sequence"/>
</dbReference>
<dbReference type="InterPro" id="IPR050602">
    <property type="entry name" value="Malonyl-ACP_OMT"/>
</dbReference>
<dbReference type="GO" id="GO:0032259">
    <property type="term" value="P:methylation"/>
    <property type="evidence" value="ECO:0007669"/>
    <property type="project" value="UniProtKB-KW"/>
</dbReference>
<organism evidence="3 4">
    <name type="scientific">Novosphingobium pokkalii</name>
    <dbReference type="NCBI Taxonomy" id="1770194"/>
    <lineage>
        <taxon>Bacteria</taxon>
        <taxon>Pseudomonadati</taxon>
        <taxon>Pseudomonadota</taxon>
        <taxon>Alphaproteobacteria</taxon>
        <taxon>Sphingomonadales</taxon>
        <taxon>Sphingomonadaceae</taxon>
        <taxon>Novosphingobium</taxon>
    </lineage>
</organism>
<evidence type="ECO:0000313" key="4">
    <source>
        <dbReference type="Proteomes" id="UP001595683"/>
    </source>
</evidence>
<dbReference type="RefSeq" id="WP_191324314.1">
    <property type="nucleotide sequence ID" value="NZ_BMZP01000008.1"/>
</dbReference>
<dbReference type="InterPro" id="IPR029063">
    <property type="entry name" value="SAM-dependent_MTases_sf"/>
</dbReference>
<dbReference type="EMBL" id="JBHRYE010000013">
    <property type="protein sequence ID" value="MFC3671733.1"/>
    <property type="molecule type" value="Genomic_DNA"/>
</dbReference>
<evidence type="ECO:0000313" key="3">
    <source>
        <dbReference type="EMBL" id="MFC3671733.1"/>
    </source>
</evidence>
<keyword evidence="1 3" id="KW-0489">Methyltransferase</keyword>
<accession>A0ABV7V2V4</accession>
<gene>
    <name evidence="3" type="ORF">ACFOOT_09875</name>
</gene>
<sequence length="269" mass="28623">MAHSAPPSPPQIFAPSRRLAQRARMRHLAQRPDAARFLADDMIEDMLDRLSFLRHAPQTALVIGDVHHSLGAALAAQGVAVTHADPAPLPGETGVEQEAPLPFAAGFDFLAVLGTLDTVNDLPGALVHLRRALAPDGLAMMSFTAAGSLPALRSVMLAADADRPAPRVHPQVDVRAGGQLLQRAGFADPVIDSRSLAVRYRSLDRLVQDLREQGLSNCLARTGAPLGKAALARAQEAFAEMADADGRVTETLEILTLSGWAKPLRAPKF</sequence>